<dbReference type="Pfam" id="PF08142">
    <property type="entry name" value="AARP2CN"/>
    <property type="match status" value="1"/>
</dbReference>
<dbReference type="Proteomes" id="UP001591681">
    <property type="component" value="Unassembled WGS sequence"/>
</dbReference>
<keyword evidence="3" id="KW-0597">Phosphoprotein</keyword>
<evidence type="ECO:0000256" key="10">
    <source>
        <dbReference type="ARBA" id="ARBA00061391"/>
    </source>
</evidence>
<feature type="compositionally biased region" description="Basic and acidic residues" evidence="11">
    <location>
        <begin position="813"/>
        <end position="823"/>
    </location>
</feature>
<feature type="compositionally biased region" description="Acidic residues" evidence="11">
    <location>
        <begin position="602"/>
        <end position="639"/>
    </location>
</feature>
<feature type="compositionally biased region" description="Acidic residues" evidence="11">
    <location>
        <begin position="830"/>
        <end position="845"/>
    </location>
</feature>
<dbReference type="GO" id="GO:0032040">
    <property type="term" value="C:small-subunit processome"/>
    <property type="evidence" value="ECO:0007669"/>
    <property type="project" value="UniProtKB-ARBA"/>
</dbReference>
<dbReference type="InterPro" id="IPR007034">
    <property type="entry name" value="BMS1_TSR1_C"/>
</dbReference>
<feature type="compositionally biased region" description="Basic and acidic residues" evidence="11">
    <location>
        <begin position="523"/>
        <end position="537"/>
    </location>
</feature>
<feature type="compositionally biased region" description="Acidic residues" evidence="11">
    <location>
        <begin position="800"/>
        <end position="812"/>
    </location>
</feature>
<dbReference type="InterPro" id="IPR030387">
    <property type="entry name" value="G_Bms1/Tsr1_dom"/>
</dbReference>
<comment type="caution">
    <text evidence="13">The sequence shown here is derived from an EMBL/GenBank/DDBJ whole genome shotgun (WGS) entry which is preliminary data.</text>
</comment>
<sequence length="1318" mass="149989">MDVKDRKEQKKHQQKHSGPKAQKKKHKKQSGQETEQDERKRNPKAFAVQSAVRMARTFHRAQDLKTKKHHIPLVDRAPLEPPPIVVVVVGPPKVGKSTLIRCLVKNYTRQKLGDICGPVTIVSGKKRRLTLIECPNDINTMIDVAKVADLVLMLIDASFGFEMETFEFLNICQVHGFPRIMGVLTHLDSIKKVETLRKTKKRLKHRFWTEVYQGAKLFYLSGMVYGEYQIREVKNLGRFISVIKFRPLVWQTSHPYVLADRMEDLTNPEDVRQDPKCDRTVCLYGYLRGTFLKNKGQVHIPGVGDFAVGDVSFLPDPCPLPETLKKRALSEKERLIYAPMAGVGGVVYDKDAVYIDVPGGHARQRQEEVRPTTELVQSLIGTHATLDAKMAASKVSLFTDTAALSQEEVEVSGAKQGPTESSVWDPETKRQRRKAVFSAKDDDKDDDDDGEDSDEEGEDEEGNEEEDEDSEEEEEEEEEEEDDEEEEGVEEKTEPAVVKKPKAVEKKEAKQMGLSAPPPVKRQKVEEVKSRAEKEVIAEVPAFADSDDELEKSEAEEELEDEGDEDEDEEDEEMAGDEEKEEQGEVQVKGKAAADSGHCSEAEEEDDDDDGEDEDEEDEEEEEADSDEEEEDDDSEMVDETPNAKVPEKDANGSRVAAQNPKQQQQQQQEEEEPMQLEGEELSYDSEGALRWKQDLAQKAAEAFLRRQQATPNLRKLVYGTVAEEEEDGEEEEEEVGGLFKVSRPQKGKKLRADAMDCSRFQPDASHDWDEEEMLASIKDCFVTGKWEGDKDAATRLKEDDELYGDFEDLETGEVHRAQDRTAGDQAEGGSDEDTDDGEDEEEEEKPQVKVDDEEAAKNKRLEKKRRLKERFDSAYDDGGDATYFDDLKEELKKQAELNRAEFESMDDETRVQYEGFRPGMYVRMEIPSLPCEFVTNFDPRYPIILGGLGASEGNVGYVQMRFKKHRWHGKILKTRDPLILSLGWRRFQTIPLYYIEDHNGRQRLLKYTPEHMHCGATIWGPITPQGTGFLAVQTLAGTQTGFRIAATGVVLDLDKSVTIVKKLKLIGYPYKIFKNTSFIQGMFSTVLEVAKFEGASIRTVSGIKGQIKKALRTPAGAFRATFEDRLLMSDIVFLRSWYPVSVPQLYNPVTSMLLPAGQKDSWTGMRTLGQLKHDMGIRNKPNKDSLYKPVERQPRRFNRLQIPKELQKSLPFKSKPKLQQGKGKVPRDLVRPAVIREPHERQVAQLLHALSTVYGHKQKVARTEQRAKHKDFIRQKEQQEQEKQKRLKEEKKKLYRVMGQKEKKKLKSSLKGAAKDN</sequence>
<feature type="domain" description="Bms1-type G" evidence="12">
    <location>
        <begin position="81"/>
        <end position="246"/>
    </location>
</feature>
<evidence type="ECO:0000256" key="6">
    <source>
        <dbReference type="ARBA" id="ARBA00022840"/>
    </source>
</evidence>
<feature type="compositionally biased region" description="Basic residues" evidence="11">
    <location>
        <begin position="9"/>
        <end position="29"/>
    </location>
</feature>
<reference evidence="13 14" key="1">
    <citation type="submission" date="2024-09" db="EMBL/GenBank/DDBJ databases">
        <title>A chromosome-level genome assembly of Gray's grenadier anchovy, Coilia grayii.</title>
        <authorList>
            <person name="Fu Z."/>
        </authorList>
    </citation>
    <scope>NUCLEOTIDE SEQUENCE [LARGE SCALE GENOMIC DNA]</scope>
    <source>
        <strain evidence="13">G4</strain>
        <tissue evidence="13">Muscle</tissue>
    </source>
</reference>
<dbReference type="InterPro" id="IPR012948">
    <property type="entry name" value="AARP2CN"/>
</dbReference>
<keyword evidence="14" id="KW-1185">Reference proteome</keyword>
<dbReference type="PANTHER" id="PTHR12858:SF2">
    <property type="entry name" value="RIBOSOME BIOGENESIS PROTEIN BMS1 HOMOLOG"/>
    <property type="match status" value="1"/>
</dbReference>
<feature type="compositionally biased region" description="Basic and acidic residues" evidence="11">
    <location>
        <begin position="1262"/>
        <end position="1293"/>
    </location>
</feature>
<dbReference type="GO" id="GO:0005525">
    <property type="term" value="F:GTP binding"/>
    <property type="evidence" value="ECO:0007669"/>
    <property type="project" value="UniProtKB-KW"/>
</dbReference>
<dbReference type="SMART" id="SM01362">
    <property type="entry name" value="DUF663"/>
    <property type="match status" value="1"/>
</dbReference>
<evidence type="ECO:0000256" key="2">
    <source>
        <dbReference type="ARBA" id="ARBA00022517"/>
    </source>
</evidence>
<keyword evidence="2" id="KW-0690">Ribosome biogenesis</keyword>
<dbReference type="Pfam" id="PF04950">
    <property type="entry name" value="RIBIOP_C"/>
    <property type="match status" value="1"/>
</dbReference>
<feature type="region of interest" description="Disordered" evidence="11">
    <location>
        <begin position="408"/>
        <end position="688"/>
    </location>
</feature>
<accession>A0ABD1ITB5</accession>
<dbReference type="PROSITE" id="PS51714">
    <property type="entry name" value="G_BMS1"/>
    <property type="match status" value="1"/>
</dbReference>
<proteinExistence type="inferred from homology"/>
<dbReference type="FunFam" id="3.40.50.300:FF:000105">
    <property type="entry name" value="BMS1 ribosome biogenesis factor"/>
    <property type="match status" value="1"/>
</dbReference>
<evidence type="ECO:0000256" key="8">
    <source>
        <dbReference type="ARBA" id="ARBA00023242"/>
    </source>
</evidence>
<dbReference type="InterPro" id="IPR037875">
    <property type="entry name" value="Bms1_N"/>
</dbReference>
<organism evidence="13 14">
    <name type="scientific">Coilia grayii</name>
    <name type="common">Gray's grenadier anchovy</name>
    <dbReference type="NCBI Taxonomy" id="363190"/>
    <lineage>
        <taxon>Eukaryota</taxon>
        <taxon>Metazoa</taxon>
        <taxon>Chordata</taxon>
        <taxon>Craniata</taxon>
        <taxon>Vertebrata</taxon>
        <taxon>Euteleostomi</taxon>
        <taxon>Actinopterygii</taxon>
        <taxon>Neopterygii</taxon>
        <taxon>Teleostei</taxon>
        <taxon>Clupei</taxon>
        <taxon>Clupeiformes</taxon>
        <taxon>Clupeoidei</taxon>
        <taxon>Engraulidae</taxon>
        <taxon>Coilinae</taxon>
        <taxon>Coilia</taxon>
    </lineage>
</organism>
<dbReference type="GO" id="GO:0016787">
    <property type="term" value="F:hydrolase activity"/>
    <property type="evidence" value="ECO:0007669"/>
    <property type="project" value="UniProtKB-KW"/>
</dbReference>
<dbReference type="SMART" id="SM00785">
    <property type="entry name" value="AARP2CN"/>
    <property type="match status" value="1"/>
</dbReference>
<feature type="region of interest" description="Disordered" evidence="11">
    <location>
        <begin position="1"/>
        <end position="46"/>
    </location>
</feature>
<dbReference type="InterPro" id="IPR027417">
    <property type="entry name" value="P-loop_NTPase"/>
</dbReference>
<feature type="compositionally biased region" description="Acidic residues" evidence="11">
    <location>
        <begin position="545"/>
        <end position="584"/>
    </location>
</feature>
<evidence type="ECO:0000256" key="9">
    <source>
        <dbReference type="ARBA" id="ARBA00049117"/>
    </source>
</evidence>
<evidence type="ECO:0000256" key="3">
    <source>
        <dbReference type="ARBA" id="ARBA00022553"/>
    </source>
</evidence>
<keyword evidence="4" id="KW-0547">Nucleotide-binding</keyword>
<keyword evidence="7" id="KW-0342">GTP-binding</keyword>
<dbReference type="Gene3D" id="3.40.50.300">
    <property type="entry name" value="P-loop containing nucleotide triphosphate hydrolases"/>
    <property type="match status" value="1"/>
</dbReference>
<dbReference type="CDD" id="cd01882">
    <property type="entry name" value="BMS1"/>
    <property type="match status" value="1"/>
</dbReference>
<dbReference type="GO" id="GO:0005654">
    <property type="term" value="C:nucleoplasm"/>
    <property type="evidence" value="ECO:0007669"/>
    <property type="project" value="UniProtKB-ARBA"/>
</dbReference>
<evidence type="ECO:0000313" key="13">
    <source>
        <dbReference type="EMBL" id="KAL2078042.1"/>
    </source>
</evidence>
<dbReference type="SUPFAM" id="SSF52540">
    <property type="entry name" value="P-loop containing nucleoside triphosphate hydrolases"/>
    <property type="match status" value="1"/>
</dbReference>
<evidence type="ECO:0000256" key="1">
    <source>
        <dbReference type="ARBA" id="ARBA00004604"/>
    </source>
</evidence>
<feature type="region of interest" description="Disordered" evidence="11">
    <location>
        <begin position="796"/>
        <end position="858"/>
    </location>
</feature>
<protein>
    <recommendedName>
        <fullName evidence="12">Bms1-type G domain-containing protein</fullName>
    </recommendedName>
</protein>
<dbReference type="InterPro" id="IPR039761">
    <property type="entry name" value="Bms1/Tsr1"/>
</dbReference>
<comment type="subcellular location">
    <subcellularLocation>
        <location evidence="1">Nucleus</location>
        <location evidence="1">Nucleolus</location>
    </subcellularLocation>
</comment>
<evidence type="ECO:0000256" key="7">
    <source>
        <dbReference type="ARBA" id="ARBA00023134"/>
    </source>
</evidence>
<evidence type="ECO:0000313" key="14">
    <source>
        <dbReference type="Proteomes" id="UP001591681"/>
    </source>
</evidence>
<comment type="similarity">
    <text evidence="10">Belongs to the TRAFAC class translation factor GTPase superfamily. Bms1-like GTPase family. BMS1 subfamily.</text>
</comment>
<evidence type="ECO:0000256" key="5">
    <source>
        <dbReference type="ARBA" id="ARBA00022801"/>
    </source>
</evidence>
<gene>
    <name evidence="13" type="ORF">ACEWY4_025727</name>
</gene>
<evidence type="ECO:0000259" key="12">
    <source>
        <dbReference type="PROSITE" id="PS51714"/>
    </source>
</evidence>
<feature type="region of interest" description="Disordered" evidence="11">
    <location>
        <begin position="1257"/>
        <end position="1318"/>
    </location>
</feature>
<dbReference type="PANTHER" id="PTHR12858">
    <property type="entry name" value="RIBOSOME BIOGENESIS PROTEIN"/>
    <property type="match status" value="1"/>
</dbReference>
<evidence type="ECO:0000256" key="11">
    <source>
        <dbReference type="SAM" id="MobiDB-lite"/>
    </source>
</evidence>
<feature type="compositionally biased region" description="Acidic residues" evidence="11">
    <location>
        <begin position="443"/>
        <end position="489"/>
    </location>
</feature>
<dbReference type="GO" id="GO:0042274">
    <property type="term" value="P:ribosomal small subunit biogenesis"/>
    <property type="evidence" value="ECO:0007669"/>
    <property type="project" value="UniProtKB-ARBA"/>
</dbReference>
<name>A0ABD1ITB5_9TELE</name>
<keyword evidence="6" id="KW-0067">ATP-binding</keyword>
<evidence type="ECO:0000256" key="4">
    <source>
        <dbReference type="ARBA" id="ARBA00022741"/>
    </source>
</evidence>
<feature type="compositionally biased region" description="Basic and acidic residues" evidence="11">
    <location>
        <begin position="846"/>
        <end position="858"/>
    </location>
</feature>
<comment type="catalytic activity">
    <reaction evidence="9">
        <text>GTP + H2O = GDP + phosphate + H(+)</text>
        <dbReference type="Rhea" id="RHEA:19669"/>
        <dbReference type="ChEBI" id="CHEBI:15377"/>
        <dbReference type="ChEBI" id="CHEBI:15378"/>
        <dbReference type="ChEBI" id="CHEBI:37565"/>
        <dbReference type="ChEBI" id="CHEBI:43474"/>
        <dbReference type="ChEBI" id="CHEBI:58189"/>
    </reaction>
    <physiologicalReaction direction="left-to-right" evidence="9">
        <dbReference type="Rhea" id="RHEA:19670"/>
    </physiologicalReaction>
</comment>
<dbReference type="GO" id="GO:0005524">
    <property type="term" value="F:ATP binding"/>
    <property type="evidence" value="ECO:0007669"/>
    <property type="project" value="UniProtKB-KW"/>
</dbReference>
<keyword evidence="8" id="KW-0539">Nucleus</keyword>
<feature type="compositionally biased region" description="Acidic residues" evidence="11">
    <location>
        <begin position="669"/>
        <end position="684"/>
    </location>
</feature>
<dbReference type="EMBL" id="JBHFQA010000023">
    <property type="protein sequence ID" value="KAL2078042.1"/>
    <property type="molecule type" value="Genomic_DNA"/>
</dbReference>
<keyword evidence="5" id="KW-0378">Hydrolase</keyword>